<keyword evidence="8" id="KW-1185">Reference proteome</keyword>
<name>A0A9W9MZ26_9EURO</name>
<protein>
    <submittedName>
        <fullName evidence="7">Uncharacterized protein</fullName>
    </submittedName>
</protein>
<evidence type="ECO:0000256" key="2">
    <source>
        <dbReference type="ARBA" id="ARBA00022692"/>
    </source>
</evidence>
<reference evidence="7" key="1">
    <citation type="submission" date="2022-11" db="EMBL/GenBank/DDBJ databases">
        <authorList>
            <person name="Petersen C."/>
        </authorList>
    </citation>
    <scope>NUCLEOTIDE SEQUENCE</scope>
    <source>
        <strain evidence="7">IBT 16849</strain>
    </source>
</reference>
<dbReference type="Proteomes" id="UP001150879">
    <property type="component" value="Unassembled WGS sequence"/>
</dbReference>
<evidence type="ECO:0000256" key="5">
    <source>
        <dbReference type="ARBA" id="ARBA00023136"/>
    </source>
</evidence>
<dbReference type="AlphaFoldDB" id="A0A9W9MZ26"/>
<feature type="transmembrane region" description="Helical" evidence="6">
    <location>
        <begin position="45"/>
        <end position="63"/>
    </location>
</feature>
<organism evidence="7 8">
    <name type="scientific">Penicillium cf. griseofulvum</name>
    <dbReference type="NCBI Taxonomy" id="2972120"/>
    <lineage>
        <taxon>Eukaryota</taxon>
        <taxon>Fungi</taxon>
        <taxon>Dikarya</taxon>
        <taxon>Ascomycota</taxon>
        <taxon>Pezizomycotina</taxon>
        <taxon>Eurotiomycetes</taxon>
        <taxon>Eurotiomycetidae</taxon>
        <taxon>Eurotiales</taxon>
        <taxon>Aspergillaceae</taxon>
        <taxon>Penicillium</taxon>
    </lineage>
</organism>
<evidence type="ECO:0000256" key="3">
    <source>
        <dbReference type="ARBA" id="ARBA00022824"/>
    </source>
</evidence>
<keyword evidence="2 6" id="KW-0812">Transmembrane</keyword>
<keyword evidence="3" id="KW-0256">Endoplasmic reticulum</keyword>
<accession>A0A9W9MZ26</accession>
<evidence type="ECO:0000256" key="4">
    <source>
        <dbReference type="ARBA" id="ARBA00022989"/>
    </source>
</evidence>
<dbReference type="GO" id="GO:0005789">
    <property type="term" value="C:endoplasmic reticulum membrane"/>
    <property type="evidence" value="ECO:0007669"/>
    <property type="project" value="UniProtKB-SubCell"/>
</dbReference>
<evidence type="ECO:0000313" key="8">
    <source>
        <dbReference type="Proteomes" id="UP001150879"/>
    </source>
</evidence>
<comment type="subcellular location">
    <subcellularLocation>
        <location evidence="1">Endoplasmic reticulum membrane</location>
        <topology evidence="1">Multi-pass membrane protein</topology>
    </subcellularLocation>
</comment>
<evidence type="ECO:0000256" key="6">
    <source>
        <dbReference type="SAM" id="Phobius"/>
    </source>
</evidence>
<dbReference type="OrthoDB" id="202672at2759"/>
<dbReference type="InterPro" id="IPR024512">
    <property type="entry name" value="Ser_palmitoyltrfase_ssu-like"/>
</dbReference>
<sequence>MQTNLSTYRPKPRNPFPPFVRRVRMEYYRYQVTFGLYVMTSGEKVVVNTLVIVFMSLLLWALLQYFPSLLYRKVIGMLWLLTGHSDQKVGMVVLDKGNLTNVYL</sequence>
<reference evidence="7" key="2">
    <citation type="journal article" date="2023" name="IMA Fungus">
        <title>Comparative genomic study of the Penicillium genus elucidates a diverse pangenome and 15 lateral gene transfer events.</title>
        <authorList>
            <person name="Petersen C."/>
            <person name="Sorensen T."/>
            <person name="Nielsen M.R."/>
            <person name="Sondergaard T.E."/>
            <person name="Sorensen J.L."/>
            <person name="Fitzpatrick D.A."/>
            <person name="Frisvad J.C."/>
            <person name="Nielsen K.L."/>
        </authorList>
    </citation>
    <scope>NUCLEOTIDE SEQUENCE</scope>
    <source>
        <strain evidence="7">IBT 16849</strain>
    </source>
</reference>
<proteinExistence type="predicted"/>
<gene>
    <name evidence="7" type="ORF">N7472_000348</name>
</gene>
<comment type="caution">
    <text evidence="7">The sequence shown here is derived from an EMBL/GenBank/DDBJ whole genome shotgun (WGS) entry which is preliminary data.</text>
</comment>
<keyword evidence="4 6" id="KW-1133">Transmembrane helix</keyword>
<evidence type="ECO:0000313" key="7">
    <source>
        <dbReference type="EMBL" id="KAJ5210209.1"/>
    </source>
</evidence>
<dbReference type="Pfam" id="PF11779">
    <property type="entry name" value="SPT_ssu-like"/>
    <property type="match status" value="1"/>
</dbReference>
<keyword evidence="5 6" id="KW-0472">Membrane</keyword>
<dbReference type="EMBL" id="JAPQKP010000001">
    <property type="protein sequence ID" value="KAJ5210209.1"/>
    <property type="molecule type" value="Genomic_DNA"/>
</dbReference>
<evidence type="ECO:0000256" key="1">
    <source>
        <dbReference type="ARBA" id="ARBA00004477"/>
    </source>
</evidence>